<dbReference type="AlphaFoldDB" id="A0ABC8RTT6"/>
<proteinExistence type="predicted"/>
<dbReference type="EMBL" id="CAUOFW020001728">
    <property type="protein sequence ID" value="CAK9148324.1"/>
    <property type="molecule type" value="Genomic_DNA"/>
</dbReference>
<dbReference type="SMART" id="SM00744">
    <property type="entry name" value="RINGv"/>
    <property type="match status" value="1"/>
</dbReference>
<dbReference type="PANTHER" id="PTHR46214">
    <property type="entry name" value="ZINC FINGER, RING-CH-TYPE"/>
    <property type="match status" value="1"/>
</dbReference>
<dbReference type="InterPro" id="IPR013083">
    <property type="entry name" value="Znf_RING/FYVE/PHD"/>
</dbReference>
<evidence type="ECO:0000256" key="3">
    <source>
        <dbReference type="ARBA" id="ARBA00022833"/>
    </source>
</evidence>
<accession>A0ABC8RTT6</accession>
<dbReference type="GO" id="GO:0008270">
    <property type="term" value="F:zinc ion binding"/>
    <property type="evidence" value="ECO:0007669"/>
    <property type="project" value="UniProtKB-KW"/>
</dbReference>
<name>A0ABC8RTT6_9AQUA</name>
<reference evidence="5 6" key="1">
    <citation type="submission" date="2024-02" db="EMBL/GenBank/DDBJ databases">
        <authorList>
            <person name="Vignale AGUSTIN F."/>
            <person name="Sosa J E."/>
            <person name="Modenutti C."/>
        </authorList>
    </citation>
    <scope>NUCLEOTIDE SEQUENCE [LARGE SCALE GENOMIC DNA]</scope>
</reference>
<dbReference type="Pfam" id="PF12906">
    <property type="entry name" value="RINGv"/>
    <property type="match status" value="1"/>
</dbReference>
<comment type="caution">
    <text evidence="5">The sequence shown here is derived from an EMBL/GenBank/DDBJ whole genome shotgun (WGS) entry which is preliminary data.</text>
</comment>
<protein>
    <recommendedName>
        <fullName evidence="4">RING-CH-type domain-containing protein</fullName>
    </recommendedName>
</protein>
<dbReference type="PANTHER" id="PTHR46214:SF30">
    <property type="entry name" value="OS01G0850200 PROTEIN"/>
    <property type="match status" value="1"/>
</dbReference>
<dbReference type="Gene3D" id="3.30.40.10">
    <property type="entry name" value="Zinc/RING finger domain, C3HC4 (zinc finger)"/>
    <property type="match status" value="1"/>
</dbReference>
<dbReference type="Proteomes" id="UP001642360">
    <property type="component" value="Unassembled WGS sequence"/>
</dbReference>
<sequence>MQKISMVCKILYFIDISELASSCIRVSVKFIILYEMTKKENAKRINFDLNKMDIYFQFYSTTDGSYDDYSFACASDFEIGESRKVSLVAESDCSMDVENEVGEIKVHLGKSERDCQICHLSLESTGPESGIAIELGCSYKDDLAAAHKHCADTWFKIKGNKDRGREWKNNGRRELESDGKVVRLMQNGAGKPVLPC</sequence>
<keyword evidence="2" id="KW-0863">Zinc-finger</keyword>
<keyword evidence="1" id="KW-0479">Metal-binding</keyword>
<organism evidence="5 6">
    <name type="scientific">Ilex paraguariensis</name>
    <name type="common">yerba mate</name>
    <dbReference type="NCBI Taxonomy" id="185542"/>
    <lineage>
        <taxon>Eukaryota</taxon>
        <taxon>Viridiplantae</taxon>
        <taxon>Streptophyta</taxon>
        <taxon>Embryophyta</taxon>
        <taxon>Tracheophyta</taxon>
        <taxon>Spermatophyta</taxon>
        <taxon>Magnoliopsida</taxon>
        <taxon>eudicotyledons</taxon>
        <taxon>Gunneridae</taxon>
        <taxon>Pentapetalae</taxon>
        <taxon>asterids</taxon>
        <taxon>campanulids</taxon>
        <taxon>Aquifoliales</taxon>
        <taxon>Aquifoliaceae</taxon>
        <taxon>Ilex</taxon>
    </lineage>
</organism>
<gene>
    <name evidence="5" type="ORF">ILEXP_LOCUS16256</name>
</gene>
<evidence type="ECO:0000313" key="6">
    <source>
        <dbReference type="Proteomes" id="UP001642360"/>
    </source>
</evidence>
<evidence type="ECO:0000259" key="4">
    <source>
        <dbReference type="SMART" id="SM00744"/>
    </source>
</evidence>
<feature type="domain" description="RING-CH-type" evidence="4">
    <location>
        <begin position="114"/>
        <end position="164"/>
    </location>
</feature>
<evidence type="ECO:0000256" key="2">
    <source>
        <dbReference type="ARBA" id="ARBA00022771"/>
    </source>
</evidence>
<dbReference type="InterPro" id="IPR011016">
    <property type="entry name" value="Znf_RING-CH"/>
</dbReference>
<keyword evidence="6" id="KW-1185">Reference proteome</keyword>
<evidence type="ECO:0000256" key="1">
    <source>
        <dbReference type="ARBA" id="ARBA00022723"/>
    </source>
</evidence>
<evidence type="ECO:0000313" key="5">
    <source>
        <dbReference type="EMBL" id="CAK9148324.1"/>
    </source>
</evidence>
<keyword evidence="3" id="KW-0862">Zinc</keyword>